<evidence type="ECO:0008006" key="3">
    <source>
        <dbReference type="Google" id="ProtNLM"/>
    </source>
</evidence>
<protein>
    <recommendedName>
        <fullName evidence="3">RHS repeat-associated core domain-containing protein</fullName>
    </recommendedName>
</protein>
<dbReference type="Proteomes" id="UP000321776">
    <property type="component" value="Unassembled WGS sequence"/>
</dbReference>
<dbReference type="InterPro" id="IPR022385">
    <property type="entry name" value="Rhs_assc_core"/>
</dbReference>
<dbReference type="Gene3D" id="2.180.10.10">
    <property type="entry name" value="RHS repeat-associated core"/>
    <property type="match status" value="1"/>
</dbReference>
<dbReference type="NCBIfam" id="TIGR03696">
    <property type="entry name" value="Rhs_assc_core"/>
    <property type="match status" value="1"/>
</dbReference>
<accession>A0A5C6V4Z5</accession>
<gene>
    <name evidence="1" type="ORF">FRZ40_38145</name>
</gene>
<evidence type="ECO:0000313" key="1">
    <source>
        <dbReference type="EMBL" id="TXC80129.1"/>
    </source>
</evidence>
<proteinExistence type="predicted"/>
<evidence type="ECO:0000313" key="2">
    <source>
        <dbReference type="Proteomes" id="UP000321776"/>
    </source>
</evidence>
<name>A0A5C6V4Z5_9BURK</name>
<comment type="caution">
    <text evidence="1">The sequence shown here is derived from an EMBL/GenBank/DDBJ whole genome shotgun (WGS) entry which is preliminary data.</text>
</comment>
<dbReference type="AlphaFoldDB" id="A0A5C6V4Z5"/>
<dbReference type="EMBL" id="VOQS01000005">
    <property type="protein sequence ID" value="TXC80129.1"/>
    <property type="molecule type" value="Genomic_DNA"/>
</dbReference>
<sequence>MIRLPEIWAAGNEPRGTRIRGALDKAFMIFLHGLKGVYNLNRHYDRDSGRFISQDPIGLSGLFNLYQYAPNPVS</sequence>
<organism evidence="1 2">
    <name type="scientific">Paraburkholderia azotifigens</name>
    <dbReference type="NCBI Taxonomy" id="2057004"/>
    <lineage>
        <taxon>Bacteria</taxon>
        <taxon>Pseudomonadati</taxon>
        <taxon>Pseudomonadota</taxon>
        <taxon>Betaproteobacteria</taxon>
        <taxon>Burkholderiales</taxon>
        <taxon>Burkholderiaceae</taxon>
        <taxon>Paraburkholderia</taxon>
    </lineage>
</organism>
<dbReference type="RefSeq" id="WP_147237651.1">
    <property type="nucleotide sequence ID" value="NZ_JAZHFZ010000021.1"/>
</dbReference>
<reference evidence="1 2" key="1">
    <citation type="journal article" date="2018" name="Int. J. Syst. Evol. Microbiol.">
        <title>Paraburkholderia azotifigens sp. nov., a nitrogen-fixing bacterium isolated from paddy soil.</title>
        <authorList>
            <person name="Choi G.M."/>
            <person name="Im W.T."/>
        </authorList>
    </citation>
    <scope>NUCLEOTIDE SEQUENCE [LARGE SCALE GENOMIC DNA]</scope>
    <source>
        <strain evidence="1 2">NF 2-5-3</strain>
    </source>
</reference>